<protein>
    <recommendedName>
        <fullName evidence="2">Tyr recombinase domain-containing protein</fullName>
    </recommendedName>
</protein>
<dbReference type="GO" id="GO:0006310">
    <property type="term" value="P:DNA recombination"/>
    <property type="evidence" value="ECO:0007669"/>
    <property type="project" value="UniProtKB-KW"/>
</dbReference>
<dbReference type="InterPro" id="IPR013762">
    <property type="entry name" value="Integrase-like_cat_sf"/>
</dbReference>
<dbReference type="Pfam" id="PF00589">
    <property type="entry name" value="Phage_integrase"/>
    <property type="match status" value="1"/>
</dbReference>
<proteinExistence type="predicted"/>
<organism evidence="3 4">
    <name type="scientific">Pseudomonas fluorescens</name>
    <dbReference type="NCBI Taxonomy" id="294"/>
    <lineage>
        <taxon>Bacteria</taxon>
        <taxon>Pseudomonadati</taxon>
        <taxon>Pseudomonadota</taxon>
        <taxon>Gammaproteobacteria</taxon>
        <taxon>Pseudomonadales</taxon>
        <taxon>Pseudomonadaceae</taxon>
        <taxon>Pseudomonas</taxon>
    </lineage>
</organism>
<comment type="caution">
    <text evidence="3">The sequence shown here is derived from an EMBL/GenBank/DDBJ whole genome shotgun (WGS) entry which is preliminary data.</text>
</comment>
<dbReference type="InterPro" id="IPR002104">
    <property type="entry name" value="Integrase_catalytic"/>
</dbReference>
<reference evidence="3 4" key="1">
    <citation type="submission" date="2019-09" db="EMBL/GenBank/DDBJ databases">
        <authorList>
            <person name="Chandra G."/>
            <person name="Truman W A."/>
        </authorList>
    </citation>
    <scope>NUCLEOTIDE SEQUENCE [LARGE SCALE GENOMIC DNA]</scope>
    <source>
        <strain evidence="3">PS732</strain>
    </source>
</reference>
<sequence length="491" mass="55159">MTIELNDLGEFLDESGRLYIQCRADSLNPFFIDVSTHKIEAVWRRRRRSIDLSKYSLPDPVINAAKEYLKAKLVSVSPIILVDFCSVLSDLETKWNATWADFSYLSLGDLFNITLTSSHGRSGFRSFYRYAALKGLAGADEVHALELDTIRVNKNNASKKIILEWHETRGALTSSEIEIVRRAMMTGPPDESISDTANRLLTWIAFETLKRPVQLTEMLNDALWVPDATAVDQQFFLRIPKAKKQRGQPPELWPITEQLALAIRSYSAMPCIKGLQDKYKTLLVNMKERVTPGFGRGLSSWSRRLGLISPRTKQLLVLTPYRIRHSGATQMAAQGASRDEIQYVLEHDSVTSADWYIDCLASEFCPLLERANKQLGGVFSELNGIFFNGQVGARGAGSPILIPVVQQPALVGECGNSGVCGQHPFFSCYNGCRYFVAWRDADHQKSLEYLGAELARWDRAEGGKERSKILKDLERVYQSVKDVIARIKNGG</sequence>
<feature type="domain" description="Tyr recombinase" evidence="2">
    <location>
        <begin position="195"/>
        <end position="358"/>
    </location>
</feature>
<name>A0ABD7VDK0_PSEFL</name>
<dbReference type="AlphaFoldDB" id="A0ABD7VDK0"/>
<evidence type="ECO:0000313" key="3">
    <source>
        <dbReference type="EMBL" id="VVO79690.1"/>
    </source>
</evidence>
<dbReference type="EMBL" id="CABVIJ010000006">
    <property type="protein sequence ID" value="VVO79690.1"/>
    <property type="molecule type" value="Genomic_DNA"/>
</dbReference>
<gene>
    <name evidence="3" type="ORF">PS732_01765</name>
</gene>
<dbReference type="Proteomes" id="UP000325779">
    <property type="component" value="Unassembled WGS sequence"/>
</dbReference>
<evidence type="ECO:0000313" key="4">
    <source>
        <dbReference type="Proteomes" id="UP000325779"/>
    </source>
</evidence>
<dbReference type="SUPFAM" id="SSF56349">
    <property type="entry name" value="DNA breaking-rejoining enzymes"/>
    <property type="match status" value="1"/>
</dbReference>
<dbReference type="Gene3D" id="1.10.443.10">
    <property type="entry name" value="Intergrase catalytic core"/>
    <property type="match status" value="1"/>
</dbReference>
<accession>A0ABD7VDK0</accession>
<dbReference type="CDD" id="cd00397">
    <property type="entry name" value="DNA_BRE_C"/>
    <property type="match status" value="1"/>
</dbReference>
<evidence type="ECO:0000256" key="1">
    <source>
        <dbReference type="ARBA" id="ARBA00023172"/>
    </source>
</evidence>
<keyword evidence="1" id="KW-0233">DNA recombination</keyword>
<dbReference type="InterPro" id="IPR011010">
    <property type="entry name" value="DNA_brk_join_enz"/>
</dbReference>
<dbReference type="RefSeq" id="WP_150596543.1">
    <property type="nucleotide sequence ID" value="NZ_CABVIJ010000006.1"/>
</dbReference>
<evidence type="ECO:0000259" key="2">
    <source>
        <dbReference type="Pfam" id="PF00589"/>
    </source>
</evidence>